<dbReference type="SUPFAM" id="SSF51556">
    <property type="entry name" value="Metallo-dependent hydrolases"/>
    <property type="match status" value="1"/>
</dbReference>
<dbReference type="InterPro" id="IPR032466">
    <property type="entry name" value="Metal_Hydrolase"/>
</dbReference>
<dbReference type="PANTHER" id="PTHR43569">
    <property type="entry name" value="AMIDOHYDROLASE"/>
    <property type="match status" value="1"/>
</dbReference>
<gene>
    <name evidence="3" type="ORF">GCM10011379_08140</name>
</gene>
<comment type="caution">
    <text evidence="3">The sequence shown here is derived from an EMBL/GenBank/DDBJ whole genome shotgun (WGS) entry which is preliminary data.</text>
</comment>
<dbReference type="InterPro" id="IPR052350">
    <property type="entry name" value="Metallo-dep_Lactonases"/>
</dbReference>
<name>A0A917MRU9_9BACT</name>
<feature type="domain" description="Amidohydrolase-related" evidence="2">
    <location>
        <begin position="4"/>
        <end position="281"/>
    </location>
</feature>
<dbReference type="PANTHER" id="PTHR43569:SF2">
    <property type="entry name" value="AMIDOHYDROLASE-RELATED DOMAIN-CONTAINING PROTEIN"/>
    <property type="match status" value="1"/>
</dbReference>
<dbReference type="EMBL" id="BMIB01000001">
    <property type="protein sequence ID" value="GGH60367.1"/>
    <property type="molecule type" value="Genomic_DNA"/>
</dbReference>
<sequence>MKLIDTHIHIWDFSKASYDWLQQADPLLNRNYAIEELEPQLAEAGVTGGLLVQAAWNLADTEWMLEVARRTPWIKGVVGWLPLADPVATKALLEEKYLSDPYFKGVRHLIHDEADTRWLLQDQVIESLQLLAAHHIPYDIVGILPEHIETAIEVAKRVPELRMVFDHMNQPPVATREWFGRWGALMEEAATCNRMYVKISGLGTTARNPQWQPEDIAPYVSFVLQHFGADRCFMGGDWPVSLLAGSYASTWEKYRQTVMLVTDATAREKIFSLNAERFYHL</sequence>
<accession>A0A917MRU9</accession>
<dbReference type="Proteomes" id="UP000627292">
    <property type="component" value="Unassembled WGS sequence"/>
</dbReference>
<dbReference type="InterPro" id="IPR006680">
    <property type="entry name" value="Amidohydro-rel"/>
</dbReference>
<dbReference type="GO" id="GO:0016787">
    <property type="term" value="F:hydrolase activity"/>
    <property type="evidence" value="ECO:0007669"/>
    <property type="project" value="UniProtKB-KW"/>
</dbReference>
<comment type="similarity">
    <text evidence="1">Belongs to the metallo-dependent hydrolases superfamily.</text>
</comment>
<evidence type="ECO:0000259" key="2">
    <source>
        <dbReference type="Pfam" id="PF04909"/>
    </source>
</evidence>
<dbReference type="RefSeq" id="WP_188950695.1">
    <property type="nucleotide sequence ID" value="NZ_BMIB01000001.1"/>
</dbReference>
<dbReference type="Gene3D" id="3.20.20.140">
    <property type="entry name" value="Metal-dependent hydrolases"/>
    <property type="match status" value="1"/>
</dbReference>
<organism evidence="3 4">
    <name type="scientific">Filimonas zeae</name>
    <dbReference type="NCBI Taxonomy" id="1737353"/>
    <lineage>
        <taxon>Bacteria</taxon>
        <taxon>Pseudomonadati</taxon>
        <taxon>Bacteroidota</taxon>
        <taxon>Chitinophagia</taxon>
        <taxon>Chitinophagales</taxon>
        <taxon>Chitinophagaceae</taxon>
        <taxon>Filimonas</taxon>
    </lineage>
</organism>
<dbReference type="AlphaFoldDB" id="A0A917MRU9"/>
<dbReference type="Pfam" id="PF04909">
    <property type="entry name" value="Amidohydro_2"/>
    <property type="match status" value="1"/>
</dbReference>
<proteinExistence type="inferred from homology"/>
<reference evidence="3" key="2">
    <citation type="submission" date="2020-09" db="EMBL/GenBank/DDBJ databases">
        <authorList>
            <person name="Sun Q."/>
            <person name="Zhou Y."/>
        </authorList>
    </citation>
    <scope>NUCLEOTIDE SEQUENCE</scope>
    <source>
        <strain evidence="3">CGMCC 1.15290</strain>
    </source>
</reference>
<evidence type="ECO:0000256" key="1">
    <source>
        <dbReference type="ARBA" id="ARBA00038310"/>
    </source>
</evidence>
<reference evidence="3" key="1">
    <citation type="journal article" date="2014" name="Int. J. Syst. Evol. Microbiol.">
        <title>Complete genome sequence of Corynebacterium casei LMG S-19264T (=DSM 44701T), isolated from a smear-ripened cheese.</title>
        <authorList>
            <consortium name="US DOE Joint Genome Institute (JGI-PGF)"/>
            <person name="Walter F."/>
            <person name="Albersmeier A."/>
            <person name="Kalinowski J."/>
            <person name="Ruckert C."/>
        </authorList>
    </citation>
    <scope>NUCLEOTIDE SEQUENCE</scope>
    <source>
        <strain evidence="3">CGMCC 1.15290</strain>
    </source>
</reference>
<evidence type="ECO:0000313" key="4">
    <source>
        <dbReference type="Proteomes" id="UP000627292"/>
    </source>
</evidence>
<protein>
    <submittedName>
        <fullName evidence="3">Metal-dependent hydrolase</fullName>
    </submittedName>
</protein>
<keyword evidence="3" id="KW-0378">Hydrolase</keyword>
<keyword evidence="4" id="KW-1185">Reference proteome</keyword>
<evidence type="ECO:0000313" key="3">
    <source>
        <dbReference type="EMBL" id="GGH60367.1"/>
    </source>
</evidence>